<dbReference type="GO" id="GO:0043200">
    <property type="term" value="P:response to amino acid"/>
    <property type="evidence" value="ECO:0007669"/>
    <property type="project" value="TreeGrafter"/>
</dbReference>
<keyword evidence="3" id="KW-0804">Transcription</keyword>
<dbReference type="SMART" id="SM00344">
    <property type="entry name" value="HTH_ASNC"/>
    <property type="match status" value="2"/>
</dbReference>
<dbReference type="Gene3D" id="3.30.70.920">
    <property type="match status" value="1"/>
</dbReference>
<proteinExistence type="predicted"/>
<keyword evidence="6" id="KW-1185">Reference proteome</keyword>
<name>A0A6V8KRY2_9ACTN</name>
<dbReference type="Proteomes" id="UP000482960">
    <property type="component" value="Unassembled WGS sequence"/>
</dbReference>
<gene>
    <name evidence="5" type="primary">asnC</name>
    <name evidence="5" type="ORF">Prum_002560</name>
</gene>
<feature type="domain" description="HTH asnC-type" evidence="4">
    <location>
        <begin position="229"/>
        <end position="283"/>
    </location>
</feature>
<dbReference type="SUPFAM" id="SSF46785">
    <property type="entry name" value="Winged helix' DNA-binding domain"/>
    <property type="match status" value="2"/>
</dbReference>
<dbReference type="InterPro" id="IPR036390">
    <property type="entry name" value="WH_DNA-bd_sf"/>
</dbReference>
<reference evidence="5 6" key="2">
    <citation type="submission" date="2020-03" db="EMBL/GenBank/DDBJ databases">
        <authorList>
            <person name="Ichikawa N."/>
            <person name="Kimura A."/>
            <person name="Kitahashi Y."/>
            <person name="Uohara A."/>
        </authorList>
    </citation>
    <scope>NUCLEOTIDE SEQUENCE [LARGE SCALE GENOMIC DNA]</scope>
    <source>
        <strain evidence="5 6">NBRC 108638</strain>
    </source>
</reference>
<organism evidence="5 6">
    <name type="scientific">Phytohabitans rumicis</name>
    <dbReference type="NCBI Taxonomy" id="1076125"/>
    <lineage>
        <taxon>Bacteria</taxon>
        <taxon>Bacillati</taxon>
        <taxon>Actinomycetota</taxon>
        <taxon>Actinomycetes</taxon>
        <taxon>Micromonosporales</taxon>
        <taxon>Micromonosporaceae</taxon>
    </lineage>
</organism>
<accession>A0A6V8KRY2</accession>
<reference evidence="5 6" key="1">
    <citation type="submission" date="2020-03" db="EMBL/GenBank/DDBJ databases">
        <title>Whole genome shotgun sequence of Phytohabitans rumicis NBRC 108638.</title>
        <authorList>
            <person name="Komaki H."/>
            <person name="Tamura T."/>
        </authorList>
    </citation>
    <scope>NUCLEOTIDE SEQUENCE [LARGE SCALE GENOMIC DNA]</scope>
    <source>
        <strain evidence="5 6">NBRC 108638</strain>
    </source>
</reference>
<dbReference type="PROSITE" id="PS50956">
    <property type="entry name" value="HTH_ASNC_2"/>
    <property type="match status" value="2"/>
</dbReference>
<keyword evidence="1" id="KW-0805">Transcription regulation</keyword>
<dbReference type="EMBL" id="BLPG01000001">
    <property type="protein sequence ID" value="GFJ86614.1"/>
    <property type="molecule type" value="Genomic_DNA"/>
</dbReference>
<evidence type="ECO:0000256" key="3">
    <source>
        <dbReference type="ARBA" id="ARBA00023163"/>
    </source>
</evidence>
<dbReference type="PRINTS" id="PR00033">
    <property type="entry name" value="HTHASNC"/>
</dbReference>
<dbReference type="InterPro" id="IPR019887">
    <property type="entry name" value="Tscrpt_reg_AsnC/Lrp_C"/>
</dbReference>
<dbReference type="AlphaFoldDB" id="A0A6V8KRY2"/>
<evidence type="ECO:0000259" key="4">
    <source>
        <dbReference type="PROSITE" id="PS50956"/>
    </source>
</evidence>
<keyword evidence="2" id="KW-0238">DNA-binding</keyword>
<dbReference type="Pfam" id="PF13404">
    <property type="entry name" value="HTH_AsnC-type"/>
    <property type="match status" value="2"/>
</dbReference>
<evidence type="ECO:0000256" key="1">
    <source>
        <dbReference type="ARBA" id="ARBA00023015"/>
    </source>
</evidence>
<dbReference type="InterPro" id="IPR011008">
    <property type="entry name" value="Dimeric_a/b-barrel"/>
</dbReference>
<evidence type="ECO:0000313" key="6">
    <source>
        <dbReference type="Proteomes" id="UP000482960"/>
    </source>
</evidence>
<sequence>MNVLSETASNGNHLRMVRSVPRTLARRRQPRRTWRIPTRCYGFVVDPLTLDALDRQLAHALQVDGRAPFSQIAAVLGTSDRTIARRYRRLRSAGALRVVGLPHAAALGHVDWLVRMRCTPDAAVPVAAALARRADTSWVTLLSGGTEINCITRTRAHADESELLLQKLPRTPRVTAVTAHCVLRAVAGTSGWPGRTAALDPDQVAALSPEPEAATPPGEPVTLSTADNQLLTALAKDGRASNPALAAATGWSETTVRRRIEQLRRGNVIYFDVDVEPALFGHTAEAALWLTVAPAALTAVSRALAAHPQIGYAAAITGPANIAGSVICRDLDELYEYLADGIGSLDGVSRAETAPIVRRVKGAGTLLVP</sequence>
<dbReference type="GO" id="GO:0005829">
    <property type="term" value="C:cytosol"/>
    <property type="evidence" value="ECO:0007669"/>
    <property type="project" value="TreeGrafter"/>
</dbReference>
<dbReference type="PANTHER" id="PTHR30154">
    <property type="entry name" value="LEUCINE-RESPONSIVE REGULATORY PROTEIN"/>
    <property type="match status" value="1"/>
</dbReference>
<dbReference type="InterPro" id="IPR019888">
    <property type="entry name" value="Tscrpt_reg_AsnC-like"/>
</dbReference>
<dbReference type="InterPro" id="IPR000485">
    <property type="entry name" value="AsnC-type_HTH_dom"/>
</dbReference>
<dbReference type="GO" id="GO:0043565">
    <property type="term" value="F:sequence-specific DNA binding"/>
    <property type="evidence" value="ECO:0007669"/>
    <property type="project" value="InterPro"/>
</dbReference>
<feature type="domain" description="HTH asnC-type" evidence="4">
    <location>
        <begin position="50"/>
        <end position="110"/>
    </location>
</feature>
<evidence type="ECO:0000256" key="2">
    <source>
        <dbReference type="ARBA" id="ARBA00023125"/>
    </source>
</evidence>
<comment type="caution">
    <text evidence="5">The sequence shown here is derived from an EMBL/GenBank/DDBJ whole genome shotgun (WGS) entry which is preliminary data.</text>
</comment>
<evidence type="ECO:0000313" key="5">
    <source>
        <dbReference type="EMBL" id="GFJ86614.1"/>
    </source>
</evidence>
<dbReference type="PANTHER" id="PTHR30154:SF34">
    <property type="entry name" value="TRANSCRIPTIONAL REGULATOR AZLB"/>
    <property type="match status" value="1"/>
</dbReference>
<dbReference type="InterPro" id="IPR036388">
    <property type="entry name" value="WH-like_DNA-bd_sf"/>
</dbReference>
<dbReference type="Gene3D" id="1.10.10.10">
    <property type="entry name" value="Winged helix-like DNA-binding domain superfamily/Winged helix DNA-binding domain"/>
    <property type="match status" value="2"/>
</dbReference>
<dbReference type="Pfam" id="PF01037">
    <property type="entry name" value="AsnC_trans_reg"/>
    <property type="match status" value="1"/>
</dbReference>
<protein>
    <submittedName>
        <fullName evidence="5">AsnC family transcriptional regulator</fullName>
    </submittedName>
</protein>
<dbReference type="SUPFAM" id="SSF54909">
    <property type="entry name" value="Dimeric alpha+beta barrel"/>
    <property type="match status" value="1"/>
</dbReference>